<dbReference type="PROSITE" id="PS50146">
    <property type="entry name" value="DAGK"/>
    <property type="match status" value="1"/>
</dbReference>
<dbReference type="Pfam" id="PF00781">
    <property type="entry name" value="DAGK_cat"/>
    <property type="match status" value="1"/>
</dbReference>
<evidence type="ECO:0000313" key="13">
    <source>
        <dbReference type="EMBL" id="MCW6507982.1"/>
    </source>
</evidence>
<organism evidence="13 14">
    <name type="scientific">Lichenifustis flavocetrariae</name>
    <dbReference type="NCBI Taxonomy" id="2949735"/>
    <lineage>
        <taxon>Bacteria</taxon>
        <taxon>Pseudomonadati</taxon>
        <taxon>Pseudomonadota</taxon>
        <taxon>Alphaproteobacteria</taxon>
        <taxon>Hyphomicrobiales</taxon>
        <taxon>Lichenihabitantaceae</taxon>
        <taxon>Lichenifustis</taxon>
    </lineage>
</organism>
<dbReference type="GO" id="GO:0004143">
    <property type="term" value="F:ATP-dependent diacylglycerol kinase activity"/>
    <property type="evidence" value="ECO:0007669"/>
    <property type="project" value="TreeGrafter"/>
</dbReference>
<dbReference type="Proteomes" id="UP001165667">
    <property type="component" value="Unassembled WGS sequence"/>
</dbReference>
<dbReference type="Gene3D" id="2.60.200.40">
    <property type="match status" value="1"/>
</dbReference>
<keyword evidence="6 13" id="KW-0418">Kinase</keyword>
<evidence type="ECO:0000256" key="7">
    <source>
        <dbReference type="ARBA" id="ARBA00022840"/>
    </source>
</evidence>
<evidence type="ECO:0000256" key="5">
    <source>
        <dbReference type="ARBA" id="ARBA00022741"/>
    </source>
</evidence>
<dbReference type="GO" id="GO:0005524">
    <property type="term" value="F:ATP binding"/>
    <property type="evidence" value="ECO:0007669"/>
    <property type="project" value="UniProtKB-KW"/>
</dbReference>
<dbReference type="InterPro" id="IPR016064">
    <property type="entry name" value="NAD/diacylglycerol_kinase_sf"/>
</dbReference>
<dbReference type="GO" id="GO:0005886">
    <property type="term" value="C:plasma membrane"/>
    <property type="evidence" value="ECO:0007669"/>
    <property type="project" value="TreeGrafter"/>
</dbReference>
<comment type="cofactor">
    <cofactor evidence="1">
        <name>Mg(2+)</name>
        <dbReference type="ChEBI" id="CHEBI:18420"/>
    </cofactor>
</comment>
<sequence length="298" mass="31851">MSPSPVQTKRRALLIVNTHARRGAEAVQQVEEALVGAGLAVERQACAKRDDLAGLIRSRAADIDCVVIGGGDGTLNAAAPALLDTGLPLGIIPLGTANDLARTLNIPVNPIEAVAIIGAGHEKKIDIGLANDHPFFNVASIGFGVDLTRALTRDAKSRWGALGYAVAGFKVLSRMRPFRARIIQGDSRIMSKTIHLAIGNGRHYGGGMTVSEDAAIDDGRLNVYSLEVRSVWKLLVLLPSMRRGTHGRWHEVKTLSGQEIVVQTRRPRSVNTDGEITTKTPARFKVLPGAVTIYTPAP</sequence>
<dbReference type="EMBL" id="JAMOIM010000004">
    <property type="protein sequence ID" value="MCW6507982.1"/>
    <property type="molecule type" value="Genomic_DNA"/>
</dbReference>
<dbReference type="SMART" id="SM00046">
    <property type="entry name" value="DAGKc"/>
    <property type="match status" value="1"/>
</dbReference>
<protein>
    <submittedName>
        <fullName evidence="13">Lipid kinase</fullName>
        <ecNumber evidence="13">2.7.1.-</ecNumber>
    </submittedName>
</protein>
<evidence type="ECO:0000256" key="11">
    <source>
        <dbReference type="ARBA" id="ARBA00023264"/>
    </source>
</evidence>
<dbReference type="RefSeq" id="WP_282584342.1">
    <property type="nucleotide sequence ID" value="NZ_JAMOIM010000004.1"/>
</dbReference>
<evidence type="ECO:0000256" key="8">
    <source>
        <dbReference type="ARBA" id="ARBA00022842"/>
    </source>
</evidence>
<keyword evidence="5" id="KW-0547">Nucleotide-binding</keyword>
<dbReference type="AlphaFoldDB" id="A0AA42CM28"/>
<dbReference type="InterPro" id="IPR045540">
    <property type="entry name" value="YegS/DAGK_C"/>
</dbReference>
<dbReference type="Pfam" id="PF19279">
    <property type="entry name" value="YegS_C"/>
    <property type="match status" value="1"/>
</dbReference>
<evidence type="ECO:0000256" key="3">
    <source>
        <dbReference type="ARBA" id="ARBA00022679"/>
    </source>
</evidence>
<dbReference type="InterPro" id="IPR001206">
    <property type="entry name" value="Diacylglycerol_kinase_cat_dom"/>
</dbReference>
<evidence type="ECO:0000256" key="1">
    <source>
        <dbReference type="ARBA" id="ARBA00001946"/>
    </source>
</evidence>
<dbReference type="InterPro" id="IPR017438">
    <property type="entry name" value="ATP-NAD_kinase_N"/>
</dbReference>
<dbReference type="GO" id="GO:0046872">
    <property type="term" value="F:metal ion binding"/>
    <property type="evidence" value="ECO:0007669"/>
    <property type="project" value="UniProtKB-KW"/>
</dbReference>
<evidence type="ECO:0000259" key="12">
    <source>
        <dbReference type="PROSITE" id="PS50146"/>
    </source>
</evidence>
<comment type="caution">
    <text evidence="13">The sequence shown here is derived from an EMBL/GenBank/DDBJ whole genome shotgun (WGS) entry which is preliminary data.</text>
</comment>
<keyword evidence="4" id="KW-0479">Metal-binding</keyword>
<keyword evidence="9" id="KW-0443">Lipid metabolism</keyword>
<feature type="domain" description="DAGKc" evidence="12">
    <location>
        <begin position="7"/>
        <end position="134"/>
    </location>
</feature>
<keyword evidence="2" id="KW-0444">Lipid biosynthesis</keyword>
<keyword evidence="7" id="KW-0067">ATP-binding</keyword>
<dbReference type="EC" id="2.7.1.-" evidence="13"/>
<keyword evidence="8" id="KW-0460">Magnesium</keyword>
<evidence type="ECO:0000313" key="14">
    <source>
        <dbReference type="Proteomes" id="UP001165667"/>
    </source>
</evidence>
<name>A0AA42CM28_9HYPH</name>
<proteinExistence type="predicted"/>
<dbReference type="Gene3D" id="3.40.50.10330">
    <property type="entry name" value="Probable inorganic polyphosphate/atp-NAD kinase, domain 1"/>
    <property type="match status" value="1"/>
</dbReference>
<dbReference type="GO" id="GO:0008654">
    <property type="term" value="P:phospholipid biosynthetic process"/>
    <property type="evidence" value="ECO:0007669"/>
    <property type="project" value="UniProtKB-KW"/>
</dbReference>
<dbReference type="SUPFAM" id="SSF111331">
    <property type="entry name" value="NAD kinase/diacylglycerol kinase-like"/>
    <property type="match status" value="1"/>
</dbReference>
<dbReference type="PANTHER" id="PTHR12358">
    <property type="entry name" value="SPHINGOSINE KINASE"/>
    <property type="match status" value="1"/>
</dbReference>
<dbReference type="InterPro" id="IPR050187">
    <property type="entry name" value="Lipid_Phosphate_FormReg"/>
</dbReference>
<keyword evidence="11" id="KW-1208">Phospholipid metabolism</keyword>
<evidence type="ECO:0000256" key="9">
    <source>
        <dbReference type="ARBA" id="ARBA00023098"/>
    </source>
</evidence>
<keyword evidence="14" id="KW-1185">Reference proteome</keyword>
<evidence type="ECO:0000256" key="10">
    <source>
        <dbReference type="ARBA" id="ARBA00023209"/>
    </source>
</evidence>
<keyword evidence="10" id="KW-0594">Phospholipid biosynthesis</keyword>
<reference evidence="13" key="1">
    <citation type="submission" date="2022-05" db="EMBL/GenBank/DDBJ databases">
        <authorList>
            <person name="Pankratov T."/>
        </authorList>
    </citation>
    <scope>NUCLEOTIDE SEQUENCE</scope>
    <source>
        <strain evidence="13">BP6-180914</strain>
    </source>
</reference>
<evidence type="ECO:0000256" key="4">
    <source>
        <dbReference type="ARBA" id="ARBA00022723"/>
    </source>
</evidence>
<dbReference type="PANTHER" id="PTHR12358:SF106">
    <property type="entry name" value="LIPID KINASE YEGS"/>
    <property type="match status" value="1"/>
</dbReference>
<evidence type="ECO:0000256" key="6">
    <source>
        <dbReference type="ARBA" id="ARBA00022777"/>
    </source>
</evidence>
<gene>
    <name evidence="13" type="ORF">M8523_08105</name>
</gene>
<dbReference type="NCBIfam" id="NF009604">
    <property type="entry name" value="PRK13057.1"/>
    <property type="match status" value="1"/>
</dbReference>
<dbReference type="NCBIfam" id="TIGR00147">
    <property type="entry name" value="YegS/Rv2252/BmrU family lipid kinase"/>
    <property type="match status" value="1"/>
</dbReference>
<keyword evidence="3 13" id="KW-0808">Transferase</keyword>
<evidence type="ECO:0000256" key="2">
    <source>
        <dbReference type="ARBA" id="ARBA00022516"/>
    </source>
</evidence>
<accession>A0AA42CM28</accession>
<dbReference type="InterPro" id="IPR005218">
    <property type="entry name" value="Diacylglycerol/lipid_kinase"/>
</dbReference>